<feature type="domain" description="Letm1 RBD" evidence="15">
    <location>
        <begin position="18"/>
        <end position="218"/>
    </location>
</feature>
<evidence type="ECO:0000256" key="13">
    <source>
        <dbReference type="SAM" id="Coils"/>
    </source>
</evidence>
<evidence type="ECO:0000259" key="15">
    <source>
        <dbReference type="PROSITE" id="PS51758"/>
    </source>
</evidence>
<evidence type="ECO:0000256" key="5">
    <source>
        <dbReference type="ARBA" id="ARBA00022692"/>
    </source>
</evidence>
<evidence type="ECO:0000256" key="6">
    <source>
        <dbReference type="ARBA" id="ARBA00022792"/>
    </source>
</evidence>
<evidence type="ECO:0000256" key="1">
    <source>
        <dbReference type="ARBA" id="ARBA00004434"/>
    </source>
</evidence>
<dbReference type="InterPro" id="IPR044202">
    <property type="entry name" value="LETM1/MDM38-like"/>
</dbReference>
<accession>A0AAW1TKF9</accession>
<evidence type="ECO:0000256" key="12">
    <source>
        <dbReference type="PROSITE-ProRule" id="PRU01094"/>
    </source>
</evidence>
<keyword evidence="7" id="KW-0106">Calcium</keyword>
<feature type="domain" description="EF-hand" evidence="14">
    <location>
        <begin position="410"/>
        <end position="445"/>
    </location>
</feature>
<proteinExistence type="inferred from homology"/>
<keyword evidence="4" id="KW-0813">Transport</keyword>
<sequence length="503" mass="55859">MLPSTFENKLKKEEQMKKRVIAKMEVARFLQDTVSTMAKDISKSSNIDATQASAAELYQFMKRIRSGEHVNNFEITKFAQLFNDELTLDNLERIHLVNLCRFVGISPFGTDNFLVTRLRGHLYRIKADDKVIKSEGLDSLTEDELRSACRARGMRAPFGERSGDFMRNQMREWLDLSLNRALPSSLLLLSRAFTVTLPVGGETSDFDSLKDTIGALPNKVINEVGMEATAADGADVAQQYERKLEYLRREEELIREEELEAEALLSSNQPSLQPQQSAQEMAAAAVTAAVVREAAASAVMDVMEGESEEEKSSKLAAAKEEKMRTVISALAVMASSSGVSKEREEFMQLVRTEIKRYNSQLADDKPMSMVFHAGGDKVDQPPELKDAVGPKRLAGKVTTILQRIEKELDQVDVRIGDSMHILDADNDGLISREELQTAMGFLREQLGEEELRLLLERLNAFNQEEGPFDVANLMSLSEVAPSGADTEDLANRAAEKVVASTGA</sequence>
<dbReference type="PANTHER" id="PTHR14009:SF1">
    <property type="entry name" value="MITOCHONDRIAL PROTON_CALCIUM EXCHANGER PROTEIN"/>
    <property type="match status" value="1"/>
</dbReference>
<reference evidence="16 17" key="1">
    <citation type="journal article" date="2024" name="Nat. Commun.">
        <title>Phylogenomics reveals the evolutionary origins of lichenization in chlorophyte algae.</title>
        <authorList>
            <person name="Puginier C."/>
            <person name="Libourel C."/>
            <person name="Otte J."/>
            <person name="Skaloud P."/>
            <person name="Haon M."/>
            <person name="Grisel S."/>
            <person name="Petersen M."/>
            <person name="Berrin J.G."/>
            <person name="Delaux P.M."/>
            <person name="Dal Grande F."/>
            <person name="Keller J."/>
        </authorList>
    </citation>
    <scope>NUCLEOTIDE SEQUENCE [LARGE SCALE GENOMIC DNA]</scope>
    <source>
        <strain evidence="16 17">SAG 2523</strain>
    </source>
</reference>
<dbReference type="GO" id="GO:0005509">
    <property type="term" value="F:calcium ion binding"/>
    <property type="evidence" value="ECO:0007669"/>
    <property type="project" value="InterPro"/>
</dbReference>
<evidence type="ECO:0000256" key="3">
    <source>
        <dbReference type="ARBA" id="ARBA00020557"/>
    </source>
</evidence>
<keyword evidence="4" id="KW-0050">Antiport</keyword>
<gene>
    <name evidence="16" type="ORF">WJX84_007755</name>
</gene>
<evidence type="ECO:0000256" key="4">
    <source>
        <dbReference type="ARBA" id="ARBA00022449"/>
    </source>
</evidence>
<dbReference type="EMBL" id="JALJOV010000019">
    <property type="protein sequence ID" value="KAK9868640.1"/>
    <property type="molecule type" value="Genomic_DNA"/>
</dbReference>
<comment type="subcellular location">
    <subcellularLocation>
        <location evidence="1">Mitochondrion inner membrane</location>
        <topology evidence="1">Single-pass membrane protein</topology>
    </subcellularLocation>
</comment>
<comment type="caution">
    <text evidence="16">The sequence shown here is derived from an EMBL/GenBank/DDBJ whole genome shotgun (WGS) entry which is preliminary data.</text>
</comment>
<dbReference type="AlphaFoldDB" id="A0AAW1TKF9"/>
<dbReference type="PANTHER" id="PTHR14009">
    <property type="entry name" value="LEUCINE ZIPPER-EF-HAND CONTAINING TRANSMEMBRANE PROTEIN"/>
    <property type="match status" value="1"/>
</dbReference>
<protein>
    <recommendedName>
        <fullName evidence="3">Mitochondrial proton/calcium exchanger protein</fullName>
    </recommendedName>
    <alternativeName>
        <fullName evidence="11">Leucine zipper-EF-hand-containing transmembrane protein 1</fullName>
    </alternativeName>
</protein>
<dbReference type="PROSITE" id="PS00018">
    <property type="entry name" value="EF_HAND_1"/>
    <property type="match status" value="1"/>
</dbReference>
<dbReference type="InterPro" id="IPR002048">
    <property type="entry name" value="EF_hand_dom"/>
</dbReference>
<dbReference type="Pfam" id="PF07766">
    <property type="entry name" value="LETM1_RBD"/>
    <property type="match status" value="1"/>
</dbReference>
<evidence type="ECO:0000256" key="7">
    <source>
        <dbReference type="ARBA" id="ARBA00022837"/>
    </source>
</evidence>
<dbReference type="GO" id="GO:0005743">
    <property type="term" value="C:mitochondrial inner membrane"/>
    <property type="evidence" value="ECO:0007669"/>
    <property type="project" value="UniProtKB-SubCell"/>
</dbReference>
<keyword evidence="10" id="KW-0472">Membrane</keyword>
<comment type="similarity">
    <text evidence="2">Belongs to the LETM1 family.</text>
</comment>
<evidence type="ECO:0000256" key="9">
    <source>
        <dbReference type="ARBA" id="ARBA00023128"/>
    </source>
</evidence>
<evidence type="ECO:0000256" key="2">
    <source>
        <dbReference type="ARBA" id="ARBA00009584"/>
    </source>
</evidence>
<evidence type="ECO:0000313" key="17">
    <source>
        <dbReference type="Proteomes" id="UP001485043"/>
    </source>
</evidence>
<evidence type="ECO:0000313" key="16">
    <source>
        <dbReference type="EMBL" id="KAK9868640.1"/>
    </source>
</evidence>
<keyword evidence="8" id="KW-1133">Transmembrane helix</keyword>
<evidence type="ECO:0000259" key="14">
    <source>
        <dbReference type="PROSITE" id="PS50222"/>
    </source>
</evidence>
<dbReference type="InterPro" id="IPR033122">
    <property type="entry name" value="LETM1-like_RBD"/>
</dbReference>
<keyword evidence="6" id="KW-0999">Mitochondrion inner membrane</keyword>
<evidence type="ECO:0000256" key="11">
    <source>
        <dbReference type="ARBA" id="ARBA00031360"/>
    </source>
</evidence>
<dbReference type="GO" id="GO:0043022">
    <property type="term" value="F:ribosome binding"/>
    <property type="evidence" value="ECO:0007669"/>
    <property type="project" value="InterPro"/>
</dbReference>
<evidence type="ECO:0000256" key="10">
    <source>
        <dbReference type="ARBA" id="ARBA00023136"/>
    </source>
</evidence>
<organism evidence="16 17">
    <name type="scientific">Apatococcus fuscideae</name>
    <dbReference type="NCBI Taxonomy" id="2026836"/>
    <lineage>
        <taxon>Eukaryota</taxon>
        <taxon>Viridiplantae</taxon>
        <taxon>Chlorophyta</taxon>
        <taxon>core chlorophytes</taxon>
        <taxon>Trebouxiophyceae</taxon>
        <taxon>Chlorellales</taxon>
        <taxon>Chlorellaceae</taxon>
        <taxon>Apatococcus</taxon>
    </lineage>
</organism>
<evidence type="ECO:0000256" key="8">
    <source>
        <dbReference type="ARBA" id="ARBA00022989"/>
    </source>
</evidence>
<keyword evidence="9 12" id="KW-0496">Mitochondrion</keyword>
<dbReference type="PROSITE" id="PS51758">
    <property type="entry name" value="LETM1_RBD"/>
    <property type="match status" value="1"/>
</dbReference>
<dbReference type="SUPFAM" id="SSF47473">
    <property type="entry name" value="EF-hand"/>
    <property type="match status" value="1"/>
</dbReference>
<feature type="coiled-coil region" evidence="13">
    <location>
        <begin position="237"/>
        <end position="267"/>
    </location>
</feature>
<dbReference type="GO" id="GO:0030003">
    <property type="term" value="P:intracellular monoatomic cation homeostasis"/>
    <property type="evidence" value="ECO:0007669"/>
    <property type="project" value="TreeGrafter"/>
</dbReference>
<dbReference type="PROSITE" id="PS50222">
    <property type="entry name" value="EF_HAND_2"/>
    <property type="match status" value="1"/>
</dbReference>
<keyword evidence="13" id="KW-0175">Coiled coil</keyword>
<dbReference type="GO" id="GO:0015297">
    <property type="term" value="F:antiporter activity"/>
    <property type="evidence" value="ECO:0007669"/>
    <property type="project" value="UniProtKB-KW"/>
</dbReference>
<name>A0AAW1TKF9_9CHLO</name>
<dbReference type="Proteomes" id="UP001485043">
    <property type="component" value="Unassembled WGS sequence"/>
</dbReference>
<dbReference type="Gene3D" id="1.10.238.10">
    <property type="entry name" value="EF-hand"/>
    <property type="match status" value="1"/>
</dbReference>
<keyword evidence="5" id="KW-0812">Transmembrane</keyword>
<dbReference type="InterPro" id="IPR011992">
    <property type="entry name" value="EF-hand-dom_pair"/>
</dbReference>
<keyword evidence="17" id="KW-1185">Reference proteome</keyword>
<dbReference type="InterPro" id="IPR018247">
    <property type="entry name" value="EF_Hand_1_Ca_BS"/>
</dbReference>